<sequence length="151" mass="17332">MSKEKVFSFKNADDSPGFLLWQVSNLWQREIRKVLEPFELTHAQFVLLAVSFWLKTVGMEATQVRIAERAKTDPMTTSTVLRTLEKKKLIRRFDHSTDTRAKLVEVTEKGEALLHEVVPGVEGFDSRFFAQVKGNKKDFTFALKNLLGKSE</sequence>
<evidence type="ECO:0000256" key="1">
    <source>
        <dbReference type="ARBA" id="ARBA00023015"/>
    </source>
</evidence>
<keyword evidence="2" id="KW-0238">DNA-binding</keyword>
<dbReference type="InterPro" id="IPR039422">
    <property type="entry name" value="MarR/SlyA-like"/>
</dbReference>
<keyword evidence="7" id="KW-1185">Reference proteome</keyword>
<evidence type="ECO:0000256" key="2">
    <source>
        <dbReference type="ARBA" id="ARBA00023125"/>
    </source>
</evidence>
<dbReference type="InterPro" id="IPR036390">
    <property type="entry name" value="WH_DNA-bd_sf"/>
</dbReference>
<evidence type="ECO:0000313" key="7">
    <source>
        <dbReference type="Proteomes" id="UP000231962"/>
    </source>
</evidence>
<name>A0A2M9ZNN6_9LEPT</name>
<dbReference type="EMBL" id="NPDZ01000004">
    <property type="protein sequence ID" value="PJZ73589.1"/>
    <property type="molecule type" value="Genomic_DNA"/>
</dbReference>
<comment type="caution">
    <text evidence="6">The sequence shown here is derived from an EMBL/GenBank/DDBJ whole genome shotgun (WGS) entry which is preliminary data.</text>
</comment>
<organism evidence="6 8">
    <name type="scientific">Leptospira perolatii</name>
    <dbReference type="NCBI Taxonomy" id="2023191"/>
    <lineage>
        <taxon>Bacteria</taxon>
        <taxon>Pseudomonadati</taxon>
        <taxon>Spirochaetota</taxon>
        <taxon>Spirochaetia</taxon>
        <taxon>Leptospirales</taxon>
        <taxon>Leptospiraceae</taxon>
        <taxon>Leptospira</taxon>
    </lineage>
</organism>
<evidence type="ECO:0000313" key="6">
    <source>
        <dbReference type="EMBL" id="PJZ73589.1"/>
    </source>
</evidence>
<dbReference type="AlphaFoldDB" id="A0A2M9ZNN6"/>
<dbReference type="GO" id="GO:0006950">
    <property type="term" value="P:response to stress"/>
    <property type="evidence" value="ECO:0007669"/>
    <property type="project" value="TreeGrafter"/>
</dbReference>
<feature type="domain" description="HTH marR-type" evidence="4">
    <location>
        <begin position="13"/>
        <end position="151"/>
    </location>
</feature>
<dbReference type="RefSeq" id="WP_100713885.1">
    <property type="nucleotide sequence ID" value="NZ_NPDY01000008.1"/>
</dbReference>
<evidence type="ECO:0000256" key="3">
    <source>
        <dbReference type="ARBA" id="ARBA00023163"/>
    </source>
</evidence>
<dbReference type="GO" id="GO:0003700">
    <property type="term" value="F:DNA-binding transcription factor activity"/>
    <property type="evidence" value="ECO:0007669"/>
    <property type="project" value="InterPro"/>
</dbReference>
<dbReference type="PANTHER" id="PTHR33164:SF64">
    <property type="entry name" value="TRANSCRIPTIONAL REGULATOR SLYA"/>
    <property type="match status" value="1"/>
</dbReference>
<dbReference type="PANTHER" id="PTHR33164">
    <property type="entry name" value="TRANSCRIPTIONAL REGULATOR, MARR FAMILY"/>
    <property type="match status" value="1"/>
</dbReference>
<dbReference type="GO" id="GO:0003677">
    <property type="term" value="F:DNA binding"/>
    <property type="evidence" value="ECO:0007669"/>
    <property type="project" value="UniProtKB-KW"/>
</dbReference>
<evidence type="ECO:0000259" key="4">
    <source>
        <dbReference type="PROSITE" id="PS50995"/>
    </source>
</evidence>
<dbReference type="Proteomes" id="UP000231962">
    <property type="component" value="Unassembled WGS sequence"/>
</dbReference>
<evidence type="ECO:0000313" key="8">
    <source>
        <dbReference type="Proteomes" id="UP000231990"/>
    </source>
</evidence>
<dbReference type="OrthoDB" id="9806864at2"/>
<dbReference type="Pfam" id="PF01047">
    <property type="entry name" value="MarR"/>
    <property type="match status" value="1"/>
</dbReference>
<protein>
    <submittedName>
        <fullName evidence="6">MarR family transcriptional regulator</fullName>
    </submittedName>
</protein>
<dbReference type="SMART" id="SM00347">
    <property type="entry name" value="HTH_MARR"/>
    <property type="match status" value="1"/>
</dbReference>
<reference evidence="7 8" key="1">
    <citation type="submission" date="2017-07" db="EMBL/GenBank/DDBJ databases">
        <title>Leptospira spp. isolated from tropical soils.</title>
        <authorList>
            <person name="Thibeaux R."/>
            <person name="Iraola G."/>
            <person name="Ferres I."/>
            <person name="Bierque E."/>
            <person name="Girault D."/>
            <person name="Soupe-Gilbert M.-E."/>
            <person name="Picardeau M."/>
            <person name="Goarant C."/>
        </authorList>
    </citation>
    <scope>NUCLEOTIDE SEQUENCE [LARGE SCALE GENOMIC DNA]</scope>
    <source>
        <strain evidence="6 8">FH1-B-B1</strain>
        <strain evidence="5 7">FH1-B-C1</strain>
    </source>
</reference>
<evidence type="ECO:0000313" key="5">
    <source>
        <dbReference type="EMBL" id="PJZ69602.1"/>
    </source>
</evidence>
<dbReference type="InterPro" id="IPR036388">
    <property type="entry name" value="WH-like_DNA-bd_sf"/>
</dbReference>
<proteinExistence type="predicted"/>
<dbReference type="Proteomes" id="UP000231990">
    <property type="component" value="Unassembled WGS sequence"/>
</dbReference>
<accession>A0A2M9ZNN6</accession>
<dbReference type="PROSITE" id="PS50995">
    <property type="entry name" value="HTH_MARR_2"/>
    <property type="match status" value="1"/>
</dbReference>
<keyword evidence="3" id="KW-0804">Transcription</keyword>
<keyword evidence="1" id="KW-0805">Transcription regulation</keyword>
<dbReference type="SUPFAM" id="SSF46785">
    <property type="entry name" value="Winged helix' DNA-binding domain"/>
    <property type="match status" value="1"/>
</dbReference>
<dbReference type="EMBL" id="NPDY01000008">
    <property type="protein sequence ID" value="PJZ69602.1"/>
    <property type="molecule type" value="Genomic_DNA"/>
</dbReference>
<dbReference type="InterPro" id="IPR000835">
    <property type="entry name" value="HTH_MarR-typ"/>
</dbReference>
<dbReference type="Gene3D" id="1.10.10.10">
    <property type="entry name" value="Winged helix-like DNA-binding domain superfamily/Winged helix DNA-binding domain"/>
    <property type="match status" value="1"/>
</dbReference>
<gene>
    <name evidence="5" type="ORF">CH360_09960</name>
    <name evidence="6" type="ORF">CH373_08815</name>
</gene>